<organism evidence="2 3">
    <name type="scientific">Orbilia blumenaviensis</name>
    <dbReference type="NCBI Taxonomy" id="1796055"/>
    <lineage>
        <taxon>Eukaryota</taxon>
        <taxon>Fungi</taxon>
        <taxon>Dikarya</taxon>
        <taxon>Ascomycota</taxon>
        <taxon>Pezizomycotina</taxon>
        <taxon>Orbiliomycetes</taxon>
        <taxon>Orbiliales</taxon>
        <taxon>Orbiliaceae</taxon>
        <taxon>Orbilia</taxon>
    </lineage>
</organism>
<dbReference type="InterPro" id="IPR020835">
    <property type="entry name" value="Catalase_sf"/>
</dbReference>
<feature type="domain" description="Catalase core" evidence="1">
    <location>
        <begin position="2"/>
        <end position="322"/>
    </location>
</feature>
<name>A0AAV9V2B4_9PEZI</name>
<dbReference type="PANTHER" id="PTHR11465:SF62">
    <property type="entry name" value="CATALASE T"/>
    <property type="match status" value="1"/>
</dbReference>
<dbReference type="SUPFAM" id="SSF56634">
    <property type="entry name" value="Heme-dependent catalase-like"/>
    <property type="match status" value="1"/>
</dbReference>
<protein>
    <recommendedName>
        <fullName evidence="1">Catalase core domain-containing protein</fullName>
    </recommendedName>
</protein>
<dbReference type="GO" id="GO:0004096">
    <property type="term" value="F:catalase activity"/>
    <property type="evidence" value="ECO:0007669"/>
    <property type="project" value="InterPro"/>
</dbReference>
<dbReference type="GO" id="GO:0042542">
    <property type="term" value="P:response to hydrogen peroxide"/>
    <property type="evidence" value="ECO:0007669"/>
    <property type="project" value="TreeGrafter"/>
</dbReference>
<dbReference type="PROSITE" id="PS51402">
    <property type="entry name" value="CATALASE_3"/>
    <property type="match status" value="1"/>
</dbReference>
<evidence type="ECO:0000313" key="2">
    <source>
        <dbReference type="EMBL" id="KAK6353961.1"/>
    </source>
</evidence>
<dbReference type="EMBL" id="JAVHNS010000005">
    <property type="protein sequence ID" value="KAK6353961.1"/>
    <property type="molecule type" value="Genomic_DNA"/>
</dbReference>
<dbReference type="GO" id="GO:0020037">
    <property type="term" value="F:heme binding"/>
    <property type="evidence" value="ECO:0007669"/>
    <property type="project" value="InterPro"/>
</dbReference>
<dbReference type="CDD" id="cd08153">
    <property type="entry name" value="srpA_like"/>
    <property type="match status" value="1"/>
</dbReference>
<gene>
    <name evidence="2" type="ORF">TWF730_008381</name>
</gene>
<sequence>MPLSTSEQVNATAEALLGGFQAAFGKHPGYRPAHSKGTLVTGTFTPTTEAAKLSKAQHFNSPTSITVRFSNSTGIPVIPDTDPNASPRGLGLRFNLGGRQHTDIITHSTPFFPVKTGEDFLGFLGALGANAAYKGESPTPLETFLGAHPETLAFIQAPKPTAESFVGLSYFGVNAFKLIAADGTVTTVRYQIHPTVGTKELSAEELGTKSPNFLFEELPERLAPGPVELKLVVQIAEEGDPTNDATVHWPESRGVVELGTLKLEAIEPEPKNAEDQKYIIYDPIPRVDGVEPSDDPLLDVRASLYLISGRERRAAPELQINL</sequence>
<accession>A0AAV9V2B4</accession>
<evidence type="ECO:0000313" key="3">
    <source>
        <dbReference type="Proteomes" id="UP001373714"/>
    </source>
</evidence>
<dbReference type="PIRSF" id="PIRSF000296">
    <property type="entry name" value="SrpA"/>
    <property type="match status" value="1"/>
</dbReference>
<dbReference type="Proteomes" id="UP001373714">
    <property type="component" value="Unassembled WGS sequence"/>
</dbReference>
<dbReference type="InterPro" id="IPR011614">
    <property type="entry name" value="Catalase_core"/>
</dbReference>
<dbReference type="SMART" id="SM01060">
    <property type="entry name" value="Catalase"/>
    <property type="match status" value="1"/>
</dbReference>
<dbReference type="PANTHER" id="PTHR11465">
    <property type="entry name" value="CATALASE"/>
    <property type="match status" value="1"/>
</dbReference>
<dbReference type="AlphaFoldDB" id="A0AAV9V2B4"/>
<reference evidence="2 3" key="1">
    <citation type="submission" date="2019-10" db="EMBL/GenBank/DDBJ databases">
        <authorList>
            <person name="Palmer J.M."/>
        </authorList>
    </citation>
    <scope>NUCLEOTIDE SEQUENCE [LARGE SCALE GENOMIC DNA]</scope>
    <source>
        <strain evidence="2 3">TWF730</strain>
    </source>
</reference>
<dbReference type="Gene3D" id="1.20.1280.120">
    <property type="match status" value="1"/>
</dbReference>
<keyword evidence="3" id="KW-1185">Reference proteome</keyword>
<dbReference type="GO" id="GO:0005777">
    <property type="term" value="C:peroxisome"/>
    <property type="evidence" value="ECO:0007669"/>
    <property type="project" value="TreeGrafter"/>
</dbReference>
<dbReference type="GO" id="GO:0042744">
    <property type="term" value="P:hydrogen peroxide catabolic process"/>
    <property type="evidence" value="ECO:0007669"/>
    <property type="project" value="TreeGrafter"/>
</dbReference>
<dbReference type="Pfam" id="PF00199">
    <property type="entry name" value="Catalase"/>
    <property type="match status" value="1"/>
</dbReference>
<dbReference type="InterPro" id="IPR018028">
    <property type="entry name" value="Catalase"/>
</dbReference>
<dbReference type="InterPro" id="IPR024168">
    <property type="entry name" value="Catalase_SrpA-type_pred"/>
</dbReference>
<dbReference type="GO" id="GO:0005739">
    <property type="term" value="C:mitochondrion"/>
    <property type="evidence" value="ECO:0007669"/>
    <property type="project" value="TreeGrafter"/>
</dbReference>
<proteinExistence type="predicted"/>
<dbReference type="Gene3D" id="2.40.180.10">
    <property type="entry name" value="Catalase core domain"/>
    <property type="match status" value="1"/>
</dbReference>
<comment type="caution">
    <text evidence="2">The sequence shown here is derived from an EMBL/GenBank/DDBJ whole genome shotgun (WGS) entry which is preliminary data.</text>
</comment>
<evidence type="ECO:0000259" key="1">
    <source>
        <dbReference type="SMART" id="SM01060"/>
    </source>
</evidence>